<dbReference type="InterPro" id="IPR005149">
    <property type="entry name" value="Tscrpt_reg_PadR_N"/>
</dbReference>
<evidence type="ECO:0000313" key="3">
    <source>
        <dbReference type="Proteomes" id="UP000290365"/>
    </source>
</evidence>
<proteinExistence type="predicted"/>
<evidence type="ECO:0000259" key="1">
    <source>
        <dbReference type="Pfam" id="PF03551"/>
    </source>
</evidence>
<feature type="domain" description="Transcription regulator PadR N-terminal" evidence="1">
    <location>
        <begin position="17"/>
        <end position="88"/>
    </location>
</feature>
<dbReference type="KEGG" id="kbs:EPA93_10035"/>
<dbReference type="InterPro" id="IPR036388">
    <property type="entry name" value="WH-like_DNA-bd_sf"/>
</dbReference>
<name>A0A4P6K5B5_KTERU</name>
<dbReference type="Pfam" id="PF03551">
    <property type="entry name" value="PadR"/>
    <property type="match status" value="1"/>
</dbReference>
<dbReference type="PANTHER" id="PTHR33169:SF14">
    <property type="entry name" value="TRANSCRIPTIONAL REGULATOR RV3488"/>
    <property type="match status" value="1"/>
</dbReference>
<reference evidence="2 3" key="1">
    <citation type="submission" date="2019-01" db="EMBL/GenBank/DDBJ databases">
        <title>Ktedonosporobacter rubrisoli SCAWS-G2.</title>
        <authorList>
            <person name="Huang Y."/>
            <person name="Yan B."/>
        </authorList>
    </citation>
    <scope>NUCLEOTIDE SEQUENCE [LARGE SCALE GENOMIC DNA]</scope>
    <source>
        <strain evidence="2 3">SCAWS-G2</strain>
    </source>
</reference>
<dbReference type="SUPFAM" id="SSF46785">
    <property type="entry name" value="Winged helix' DNA-binding domain"/>
    <property type="match status" value="1"/>
</dbReference>
<dbReference type="InterPro" id="IPR036390">
    <property type="entry name" value="WH_DNA-bd_sf"/>
</dbReference>
<dbReference type="OrthoDB" id="9791785at2"/>
<protein>
    <submittedName>
        <fullName evidence="2">PadR family transcriptional regulator</fullName>
    </submittedName>
</protein>
<dbReference type="Gene3D" id="1.10.10.10">
    <property type="entry name" value="Winged helix-like DNA-binding domain superfamily/Winged helix DNA-binding domain"/>
    <property type="match status" value="1"/>
</dbReference>
<sequence length="126" mass="14129">MEARLTQLLKGTLDMCLLATIAQQPCYGYEMVQRLAQQGLALVSEGSIYPLLSRLQRQGYLEGYLVPSTDGPPRKYYRLLPKGAEQLAQWQAEWESFAQAVSQIVKGAHVDVDPRSAHPQPDLRSQ</sequence>
<gene>
    <name evidence="2" type="ORF">EPA93_10035</name>
</gene>
<dbReference type="Proteomes" id="UP000290365">
    <property type="component" value="Chromosome"/>
</dbReference>
<keyword evidence="3" id="KW-1185">Reference proteome</keyword>
<dbReference type="InterPro" id="IPR052509">
    <property type="entry name" value="Metal_resp_DNA-bind_regulator"/>
</dbReference>
<dbReference type="EMBL" id="CP035758">
    <property type="protein sequence ID" value="QBD83424.1"/>
    <property type="molecule type" value="Genomic_DNA"/>
</dbReference>
<organism evidence="2 3">
    <name type="scientific">Ktedonosporobacter rubrisoli</name>
    <dbReference type="NCBI Taxonomy" id="2509675"/>
    <lineage>
        <taxon>Bacteria</taxon>
        <taxon>Bacillati</taxon>
        <taxon>Chloroflexota</taxon>
        <taxon>Ktedonobacteria</taxon>
        <taxon>Ktedonobacterales</taxon>
        <taxon>Ktedonosporobacteraceae</taxon>
        <taxon>Ktedonosporobacter</taxon>
    </lineage>
</organism>
<accession>A0A4P6K5B5</accession>
<dbReference type="PANTHER" id="PTHR33169">
    <property type="entry name" value="PADR-FAMILY TRANSCRIPTIONAL REGULATOR"/>
    <property type="match status" value="1"/>
</dbReference>
<dbReference type="AlphaFoldDB" id="A0A4P6K5B5"/>
<evidence type="ECO:0000313" key="2">
    <source>
        <dbReference type="EMBL" id="QBD83424.1"/>
    </source>
</evidence>